<feature type="transmembrane region" description="Helical" evidence="6">
    <location>
        <begin position="271"/>
        <end position="289"/>
    </location>
</feature>
<dbReference type="AlphaFoldDB" id="A0A7G8BJJ8"/>
<feature type="transmembrane region" description="Helical" evidence="6">
    <location>
        <begin position="73"/>
        <end position="91"/>
    </location>
</feature>
<dbReference type="InterPro" id="IPR050375">
    <property type="entry name" value="MFS_TsgA-like"/>
</dbReference>
<feature type="transmembrane region" description="Helical" evidence="6">
    <location>
        <begin position="296"/>
        <end position="315"/>
    </location>
</feature>
<dbReference type="PANTHER" id="PTHR43702:SF12">
    <property type="entry name" value="N-ACETYL GLUCOSAMINE TRANSPORTER NAGP"/>
    <property type="match status" value="1"/>
</dbReference>
<feature type="transmembrane region" description="Helical" evidence="6">
    <location>
        <begin position="383"/>
        <end position="401"/>
    </location>
</feature>
<protein>
    <submittedName>
        <fullName evidence="8">MFS transporter</fullName>
    </submittedName>
</protein>
<dbReference type="Proteomes" id="UP000515312">
    <property type="component" value="Chromosome"/>
</dbReference>
<feature type="transmembrane region" description="Helical" evidence="6">
    <location>
        <begin position="97"/>
        <end position="121"/>
    </location>
</feature>
<keyword evidence="3 6" id="KW-0812">Transmembrane</keyword>
<keyword evidence="9" id="KW-1185">Reference proteome</keyword>
<reference evidence="8 9" key="1">
    <citation type="submission" date="2020-08" db="EMBL/GenBank/DDBJ databases">
        <title>Edaphobacter telluris sp. nov. and Acidobacterium dinghuensis sp. nov., two acidobacteria isolated from forest soil.</title>
        <authorList>
            <person name="Fu J."/>
            <person name="Qiu L."/>
        </authorList>
    </citation>
    <scope>NUCLEOTIDE SEQUENCE [LARGE SCALE GENOMIC DNA]</scope>
    <source>
        <strain evidence="8">4Y35</strain>
    </source>
</reference>
<evidence type="ECO:0000313" key="8">
    <source>
        <dbReference type="EMBL" id="QNI32718.1"/>
    </source>
</evidence>
<evidence type="ECO:0000313" key="9">
    <source>
        <dbReference type="Proteomes" id="UP000515312"/>
    </source>
</evidence>
<organism evidence="8 9">
    <name type="scientific">Alloacidobacterium dinghuense</name>
    <dbReference type="NCBI Taxonomy" id="2763107"/>
    <lineage>
        <taxon>Bacteria</taxon>
        <taxon>Pseudomonadati</taxon>
        <taxon>Acidobacteriota</taxon>
        <taxon>Terriglobia</taxon>
        <taxon>Terriglobales</taxon>
        <taxon>Acidobacteriaceae</taxon>
        <taxon>Alloacidobacterium</taxon>
    </lineage>
</organism>
<proteinExistence type="predicted"/>
<gene>
    <name evidence="8" type="ORF">H7849_01500</name>
</gene>
<feature type="transmembrane region" description="Helical" evidence="6">
    <location>
        <begin position="230"/>
        <end position="251"/>
    </location>
</feature>
<dbReference type="InterPro" id="IPR036259">
    <property type="entry name" value="MFS_trans_sf"/>
</dbReference>
<feature type="transmembrane region" description="Helical" evidence="6">
    <location>
        <begin position="7"/>
        <end position="28"/>
    </location>
</feature>
<dbReference type="InterPro" id="IPR011701">
    <property type="entry name" value="MFS"/>
</dbReference>
<dbReference type="InterPro" id="IPR020846">
    <property type="entry name" value="MFS_dom"/>
</dbReference>
<comment type="subcellular location">
    <subcellularLocation>
        <location evidence="1">Cell inner membrane</location>
        <topology evidence="1">Multi-pass membrane protein</topology>
    </subcellularLocation>
</comment>
<dbReference type="RefSeq" id="WP_186743672.1">
    <property type="nucleotide sequence ID" value="NZ_CP060394.1"/>
</dbReference>
<evidence type="ECO:0000256" key="3">
    <source>
        <dbReference type="ARBA" id="ARBA00022692"/>
    </source>
</evidence>
<sequence length="421" mass="46090">MARNRYMVFLVLLTFFVISLLTNILGPIVPDIISNFRVSLTAAGFLVFSFFIAYGVMSIPAGFLVERFREKPVMIWAFVAAAIGSISFALFPTYKVAVVSLFLIGTGMAILQVAINPLLRVSGGEEHFAFNEVLAQLFFGTASFISPHIYSYLVLNLRPSLQDSNLLLLGLRKITPAALPWVSLYWIFSAIAVAMVLVLCVSRFPRVQHTDEERPGTLEMYRSLIRKRLVWLYFLAIFAYVGCEQGSANWISQFLSQYHGFDPHTTGARAVSWFWGLMTSGCLAGVLLLKVFDSRRVLIGASTGALCFLSLALFGPAGISAVAFPLVGLFASVMWPILISLALNSVAQYHGSFTGILATGIMGGAVMPAVIGRIGDQFGLRNGLILLYLTFGFIFSVGFWAKPLVNNATIRLKKTDLSTAA</sequence>
<keyword evidence="4 6" id="KW-1133">Transmembrane helix</keyword>
<feature type="transmembrane region" description="Helical" evidence="6">
    <location>
        <begin position="353"/>
        <end position="371"/>
    </location>
</feature>
<feature type="transmembrane region" description="Helical" evidence="6">
    <location>
        <begin position="321"/>
        <end position="341"/>
    </location>
</feature>
<evidence type="ECO:0000256" key="4">
    <source>
        <dbReference type="ARBA" id="ARBA00022989"/>
    </source>
</evidence>
<evidence type="ECO:0000256" key="1">
    <source>
        <dbReference type="ARBA" id="ARBA00004429"/>
    </source>
</evidence>
<dbReference type="PROSITE" id="PS50850">
    <property type="entry name" value="MFS"/>
    <property type="match status" value="1"/>
</dbReference>
<evidence type="ECO:0000256" key="6">
    <source>
        <dbReference type="SAM" id="Phobius"/>
    </source>
</evidence>
<feature type="transmembrane region" description="Helical" evidence="6">
    <location>
        <begin position="40"/>
        <end position="61"/>
    </location>
</feature>
<dbReference type="GO" id="GO:0022857">
    <property type="term" value="F:transmembrane transporter activity"/>
    <property type="evidence" value="ECO:0007669"/>
    <property type="project" value="InterPro"/>
</dbReference>
<dbReference type="Pfam" id="PF07690">
    <property type="entry name" value="MFS_1"/>
    <property type="match status" value="1"/>
</dbReference>
<evidence type="ECO:0000259" key="7">
    <source>
        <dbReference type="PROSITE" id="PS50850"/>
    </source>
</evidence>
<feature type="transmembrane region" description="Helical" evidence="6">
    <location>
        <begin position="177"/>
        <end position="201"/>
    </location>
</feature>
<name>A0A7G8BJJ8_9BACT</name>
<dbReference type="EMBL" id="CP060394">
    <property type="protein sequence ID" value="QNI32718.1"/>
    <property type="molecule type" value="Genomic_DNA"/>
</dbReference>
<dbReference type="PANTHER" id="PTHR43702">
    <property type="entry name" value="L-FUCOSE-PROTON SYMPORTER"/>
    <property type="match status" value="1"/>
</dbReference>
<keyword evidence="2" id="KW-1003">Cell membrane</keyword>
<feature type="transmembrane region" description="Helical" evidence="6">
    <location>
        <begin position="133"/>
        <end position="157"/>
    </location>
</feature>
<dbReference type="KEGG" id="adin:H7849_01500"/>
<dbReference type="SUPFAM" id="SSF103473">
    <property type="entry name" value="MFS general substrate transporter"/>
    <property type="match status" value="1"/>
</dbReference>
<feature type="domain" description="Major facilitator superfamily (MFS) profile" evidence="7">
    <location>
        <begin position="7"/>
        <end position="410"/>
    </location>
</feature>
<keyword evidence="5 6" id="KW-0472">Membrane</keyword>
<accession>A0A7G8BJJ8</accession>
<dbReference type="Gene3D" id="1.20.1250.20">
    <property type="entry name" value="MFS general substrate transporter like domains"/>
    <property type="match status" value="2"/>
</dbReference>
<evidence type="ECO:0000256" key="2">
    <source>
        <dbReference type="ARBA" id="ARBA00022475"/>
    </source>
</evidence>
<evidence type="ECO:0000256" key="5">
    <source>
        <dbReference type="ARBA" id="ARBA00023136"/>
    </source>
</evidence>
<dbReference type="GO" id="GO:0005886">
    <property type="term" value="C:plasma membrane"/>
    <property type="evidence" value="ECO:0007669"/>
    <property type="project" value="UniProtKB-SubCell"/>
</dbReference>